<evidence type="ECO:0000313" key="8">
    <source>
        <dbReference type="Proteomes" id="UP000183263"/>
    </source>
</evidence>
<evidence type="ECO:0000256" key="3">
    <source>
        <dbReference type="HAMAP-Rule" id="MF_01077"/>
    </source>
</evidence>
<dbReference type="InterPro" id="IPR028989">
    <property type="entry name" value="RimP_N"/>
</dbReference>
<name>A0A1G8Q802_9NOCA</name>
<comment type="function">
    <text evidence="3">Required for maturation of 30S ribosomal subunits.</text>
</comment>
<dbReference type="InterPro" id="IPR003728">
    <property type="entry name" value="Ribosome_maturation_RimP"/>
</dbReference>
<dbReference type="NCBIfam" id="NF000930">
    <property type="entry name" value="PRK00092.2-2"/>
    <property type="match status" value="1"/>
</dbReference>
<keyword evidence="1 3" id="KW-0963">Cytoplasm</keyword>
<proteinExistence type="inferred from homology"/>
<comment type="similarity">
    <text evidence="3">Belongs to the RimP family.</text>
</comment>
<reference evidence="7 8" key="1">
    <citation type="submission" date="2016-10" db="EMBL/GenBank/DDBJ databases">
        <authorList>
            <person name="de Groot N.N."/>
        </authorList>
    </citation>
    <scope>NUCLEOTIDE SEQUENCE [LARGE SCALE GENOMIC DNA]</scope>
    <source>
        <strain evidence="7 8">DSM 44892</strain>
    </source>
</reference>
<dbReference type="EMBL" id="FNDN01000014">
    <property type="protein sequence ID" value="SDJ00693.1"/>
    <property type="molecule type" value="Genomic_DNA"/>
</dbReference>
<evidence type="ECO:0000256" key="1">
    <source>
        <dbReference type="ARBA" id="ARBA00022490"/>
    </source>
</evidence>
<evidence type="ECO:0000259" key="6">
    <source>
        <dbReference type="Pfam" id="PF17384"/>
    </source>
</evidence>
<dbReference type="Pfam" id="PF17384">
    <property type="entry name" value="DUF150_C"/>
    <property type="match status" value="1"/>
</dbReference>
<dbReference type="InterPro" id="IPR028998">
    <property type="entry name" value="RimP_C"/>
</dbReference>
<feature type="region of interest" description="Disordered" evidence="4">
    <location>
        <begin position="163"/>
        <end position="208"/>
    </location>
</feature>
<dbReference type="HAMAP" id="MF_01077">
    <property type="entry name" value="RimP"/>
    <property type="match status" value="1"/>
</dbReference>
<dbReference type="GO" id="GO:0006412">
    <property type="term" value="P:translation"/>
    <property type="evidence" value="ECO:0007669"/>
    <property type="project" value="TreeGrafter"/>
</dbReference>
<dbReference type="OrthoDB" id="9805006at2"/>
<dbReference type="PANTHER" id="PTHR33867:SF1">
    <property type="entry name" value="RIBOSOME MATURATION FACTOR RIMP"/>
    <property type="match status" value="1"/>
</dbReference>
<dbReference type="SUPFAM" id="SSF75420">
    <property type="entry name" value="YhbC-like, N-terminal domain"/>
    <property type="match status" value="1"/>
</dbReference>
<keyword evidence="8" id="KW-1185">Reference proteome</keyword>
<evidence type="ECO:0000256" key="2">
    <source>
        <dbReference type="ARBA" id="ARBA00022517"/>
    </source>
</evidence>
<dbReference type="InterPro" id="IPR035956">
    <property type="entry name" value="RimP_N_sf"/>
</dbReference>
<keyword evidence="2 3" id="KW-0690">Ribosome biogenesis</keyword>
<dbReference type="GO" id="GO:0005829">
    <property type="term" value="C:cytosol"/>
    <property type="evidence" value="ECO:0007669"/>
    <property type="project" value="TreeGrafter"/>
</dbReference>
<dbReference type="GO" id="GO:0000028">
    <property type="term" value="P:ribosomal small subunit assembly"/>
    <property type="evidence" value="ECO:0007669"/>
    <property type="project" value="TreeGrafter"/>
</dbReference>
<dbReference type="AlphaFoldDB" id="A0A1G8Q802"/>
<dbReference type="Pfam" id="PF02576">
    <property type="entry name" value="RimP_N"/>
    <property type="match status" value="1"/>
</dbReference>
<dbReference type="PANTHER" id="PTHR33867">
    <property type="entry name" value="RIBOSOME MATURATION FACTOR RIMP"/>
    <property type="match status" value="1"/>
</dbReference>
<dbReference type="Proteomes" id="UP000183263">
    <property type="component" value="Unassembled WGS sequence"/>
</dbReference>
<dbReference type="Gene3D" id="3.30.300.70">
    <property type="entry name" value="RimP-like superfamily, N-terminal"/>
    <property type="match status" value="1"/>
</dbReference>
<comment type="subcellular location">
    <subcellularLocation>
        <location evidence="3">Cytoplasm</location>
    </subcellularLocation>
</comment>
<evidence type="ECO:0000256" key="4">
    <source>
        <dbReference type="SAM" id="MobiDB-lite"/>
    </source>
</evidence>
<protein>
    <recommendedName>
        <fullName evidence="3">Ribosome maturation factor RimP</fullName>
    </recommendedName>
</protein>
<feature type="domain" description="Ribosome maturation factor RimP N-terminal" evidence="5">
    <location>
        <begin position="12"/>
        <end position="85"/>
    </location>
</feature>
<gene>
    <name evidence="3" type="primary">rimP</name>
    <name evidence="7" type="ORF">SAMN05444695_11496</name>
</gene>
<dbReference type="RefSeq" id="WP_072739539.1">
    <property type="nucleotide sequence ID" value="NZ_CP048813.1"/>
</dbReference>
<sequence length="208" mass="22127">MSIPSKERIGELVADLVSRQGYDLEDVAVTQAGRHSAVRIMVDGDRGLGLDAAAALSRDIGELFDATPDFGETPYTLEVTSPGIDRPLTHERHWRRARGRLARIDLAGETVTGRIGPVDGPEVAVVVGGSASPTVRTVRLDEVENAVVQVEFSKPSARELELAGGIPEGRVSPLDPDVAVDAPDGDTPEDDAEDREDGPGEETKGQDK</sequence>
<organism evidence="7 8">
    <name type="scientific">Rhodococcus triatomae</name>
    <dbReference type="NCBI Taxonomy" id="300028"/>
    <lineage>
        <taxon>Bacteria</taxon>
        <taxon>Bacillati</taxon>
        <taxon>Actinomycetota</taxon>
        <taxon>Actinomycetes</taxon>
        <taxon>Mycobacteriales</taxon>
        <taxon>Nocardiaceae</taxon>
        <taxon>Rhodococcus</taxon>
    </lineage>
</organism>
<feature type="compositionally biased region" description="Basic and acidic residues" evidence="4">
    <location>
        <begin position="197"/>
        <end position="208"/>
    </location>
</feature>
<evidence type="ECO:0000259" key="5">
    <source>
        <dbReference type="Pfam" id="PF02576"/>
    </source>
</evidence>
<dbReference type="CDD" id="cd01734">
    <property type="entry name" value="YlxS_C"/>
    <property type="match status" value="1"/>
</dbReference>
<accession>A0A1G8Q802</accession>
<feature type="compositionally biased region" description="Acidic residues" evidence="4">
    <location>
        <begin position="183"/>
        <end position="196"/>
    </location>
</feature>
<evidence type="ECO:0000313" key="7">
    <source>
        <dbReference type="EMBL" id="SDJ00693.1"/>
    </source>
</evidence>
<feature type="domain" description="Ribosome maturation factor RimP C-terminal" evidence="6">
    <location>
        <begin position="88"/>
        <end position="152"/>
    </location>
</feature>